<gene>
    <name evidence="6" type="ORF">QLQ12_11965</name>
</gene>
<evidence type="ECO:0000256" key="3">
    <source>
        <dbReference type="ARBA" id="ARBA00023125"/>
    </source>
</evidence>
<name>A0ABT6WHV0_9ACTN</name>
<comment type="similarity">
    <text evidence="1">Belongs to the LysR transcriptional regulatory family.</text>
</comment>
<dbReference type="Gene3D" id="1.10.10.10">
    <property type="entry name" value="Winged helix-like DNA-binding domain superfamily/Winged helix DNA-binding domain"/>
    <property type="match status" value="1"/>
</dbReference>
<evidence type="ECO:0000256" key="1">
    <source>
        <dbReference type="ARBA" id="ARBA00009437"/>
    </source>
</evidence>
<proteinExistence type="inferred from homology"/>
<keyword evidence="4" id="KW-0804">Transcription</keyword>
<organism evidence="6 7">
    <name type="scientific">Actinoplanes sandaracinus</name>
    <dbReference type="NCBI Taxonomy" id="3045177"/>
    <lineage>
        <taxon>Bacteria</taxon>
        <taxon>Bacillati</taxon>
        <taxon>Actinomycetota</taxon>
        <taxon>Actinomycetes</taxon>
        <taxon>Micromonosporales</taxon>
        <taxon>Micromonosporaceae</taxon>
        <taxon>Actinoplanes</taxon>
    </lineage>
</organism>
<evidence type="ECO:0000256" key="4">
    <source>
        <dbReference type="ARBA" id="ARBA00023163"/>
    </source>
</evidence>
<evidence type="ECO:0000256" key="2">
    <source>
        <dbReference type="ARBA" id="ARBA00023015"/>
    </source>
</evidence>
<dbReference type="Gene3D" id="3.40.190.10">
    <property type="entry name" value="Periplasmic binding protein-like II"/>
    <property type="match status" value="2"/>
</dbReference>
<protein>
    <submittedName>
        <fullName evidence="6">LysR substrate-binding domain-containing protein</fullName>
    </submittedName>
</protein>
<evidence type="ECO:0000313" key="7">
    <source>
        <dbReference type="Proteomes" id="UP001241758"/>
    </source>
</evidence>
<dbReference type="InterPro" id="IPR005119">
    <property type="entry name" value="LysR_subst-bd"/>
</dbReference>
<keyword evidence="2" id="KW-0805">Transcription regulation</keyword>
<dbReference type="SUPFAM" id="SSF53850">
    <property type="entry name" value="Periplasmic binding protein-like II"/>
    <property type="match status" value="1"/>
</dbReference>
<dbReference type="Pfam" id="PF03466">
    <property type="entry name" value="LysR_substrate"/>
    <property type="match status" value="1"/>
</dbReference>
<dbReference type="Proteomes" id="UP001241758">
    <property type="component" value="Unassembled WGS sequence"/>
</dbReference>
<comment type="caution">
    <text evidence="6">The sequence shown here is derived from an EMBL/GenBank/DDBJ whole genome shotgun (WGS) entry which is preliminary data.</text>
</comment>
<dbReference type="Pfam" id="PF00126">
    <property type="entry name" value="HTH_1"/>
    <property type="match status" value="1"/>
</dbReference>
<evidence type="ECO:0000313" key="6">
    <source>
        <dbReference type="EMBL" id="MDI6099308.1"/>
    </source>
</evidence>
<dbReference type="InterPro" id="IPR000847">
    <property type="entry name" value="LysR_HTH_N"/>
</dbReference>
<dbReference type="PANTHER" id="PTHR30346:SF29">
    <property type="entry name" value="LYSR SUBSTRATE-BINDING"/>
    <property type="match status" value="1"/>
</dbReference>
<accession>A0ABT6WHV0</accession>
<dbReference type="RefSeq" id="WP_282759437.1">
    <property type="nucleotide sequence ID" value="NZ_JASCTH010000007.1"/>
</dbReference>
<keyword evidence="7" id="KW-1185">Reference proteome</keyword>
<dbReference type="PANTHER" id="PTHR30346">
    <property type="entry name" value="TRANSCRIPTIONAL DUAL REGULATOR HCAR-RELATED"/>
    <property type="match status" value="1"/>
</dbReference>
<dbReference type="PROSITE" id="PS50931">
    <property type="entry name" value="HTH_LYSR"/>
    <property type="match status" value="1"/>
</dbReference>
<dbReference type="InterPro" id="IPR036388">
    <property type="entry name" value="WH-like_DNA-bd_sf"/>
</dbReference>
<dbReference type="InterPro" id="IPR036390">
    <property type="entry name" value="WH_DNA-bd_sf"/>
</dbReference>
<evidence type="ECO:0000259" key="5">
    <source>
        <dbReference type="PROSITE" id="PS50931"/>
    </source>
</evidence>
<dbReference type="SUPFAM" id="SSF46785">
    <property type="entry name" value="Winged helix' DNA-binding domain"/>
    <property type="match status" value="1"/>
</dbReference>
<keyword evidence="3" id="KW-0238">DNA-binding</keyword>
<sequence>MLDPRRLVLLRDVAATGSIAGAAARAGCTAAAASQQLSALERDVGAALLERSARSVRLTEAGRVLAEHAEPVLTSLAEAERAVRDVAGLRGGTVRVAAFATAGTSFVIPALTAFRRRWPDVDLHFTELESDEALPRVRAGEIDLAVTHEYTPLSRPNLRGLSQRPLYHEPLLLAVPRRLLPAESGPVSLADFAGTDWVAALTSTGFQAATEMACRAAGFEPRISVRVHSYPMVLAMVAAGFGVSLVPQLAATAHRGLGYLPVCRPDGLARQIHATTRIGGRSAAVHHLLRCITEALARKTG</sequence>
<reference evidence="6 7" key="1">
    <citation type="submission" date="2023-05" db="EMBL/GenBank/DDBJ databases">
        <title>Actinoplanes sp. NEAU-A12 genome sequencing.</title>
        <authorList>
            <person name="Wang Z.-S."/>
        </authorList>
    </citation>
    <scope>NUCLEOTIDE SEQUENCE [LARGE SCALE GENOMIC DNA]</scope>
    <source>
        <strain evidence="6 7">NEAU-A12</strain>
    </source>
</reference>
<dbReference type="CDD" id="cd08423">
    <property type="entry name" value="PBP2_LTTR_like_6"/>
    <property type="match status" value="1"/>
</dbReference>
<dbReference type="EMBL" id="JASCTH010000007">
    <property type="protein sequence ID" value="MDI6099308.1"/>
    <property type="molecule type" value="Genomic_DNA"/>
</dbReference>
<feature type="domain" description="HTH lysR-type" evidence="5">
    <location>
        <begin position="2"/>
        <end position="59"/>
    </location>
</feature>